<comment type="similarity">
    <text evidence="3">Belongs to the LptF/LptG family.</text>
</comment>
<keyword evidence="4" id="KW-1003">Cell membrane</keyword>
<dbReference type="KEGG" id="mcau:MIT9_P1279"/>
<evidence type="ECO:0000256" key="6">
    <source>
        <dbReference type="ARBA" id="ARBA00022989"/>
    </source>
</evidence>
<sequence>MGILERYLAGHFLRFYLIVILVLLALFGFLDLVDELSEVGEGNYRLRHALWYVAASFPTKLLEFSAIATLMGGSLALAVLVGSREILAMRAAGLSLAQLAWGLLKTVLLLAALLMLDAQFVAPRTSQWGFVMRQQARAGQGTLRTEYGFWSRDGRRFVNVHAIRHGRLPQDVDIYEFDAQGRLLSYLHARQAQVLDESTWRLQQVTEKRWRGGILQTEFLPRLQWRAFLSPRQLATLELPPETLALADLWGYVQYLKATRQKAEGYELLFWQRLLLPLNMAVMVLFLVPVAATNPRGGGFGWQVVAAIVIGVLYFLATQVIANLGLLWNLPPLLTALAPTGLILLLSLGWVRQLRQ</sequence>
<gene>
    <name evidence="10" type="ORF">MIT9_P1279</name>
</gene>
<dbReference type="EMBL" id="AP024714">
    <property type="protein sequence ID" value="BCX81701.1"/>
    <property type="molecule type" value="Genomic_DNA"/>
</dbReference>
<evidence type="ECO:0000256" key="1">
    <source>
        <dbReference type="ARBA" id="ARBA00002265"/>
    </source>
</evidence>
<feature type="transmembrane region" description="Helical" evidence="9">
    <location>
        <begin position="61"/>
        <end position="82"/>
    </location>
</feature>
<comment type="subunit">
    <text evidence="8">Component of the lipopolysaccharide transport and assembly complex. The LptBFG transporter is composed of two ATP-binding proteins (LptB) and two transmembrane proteins (LptF and LptG).</text>
</comment>
<organism evidence="10 11">
    <name type="scientific">Methylomarinovum caldicuralii</name>
    <dbReference type="NCBI Taxonomy" id="438856"/>
    <lineage>
        <taxon>Bacteria</taxon>
        <taxon>Pseudomonadati</taxon>
        <taxon>Pseudomonadota</taxon>
        <taxon>Gammaproteobacteria</taxon>
        <taxon>Methylococcales</taxon>
        <taxon>Methylothermaceae</taxon>
        <taxon>Methylomarinovum</taxon>
    </lineage>
</organism>
<dbReference type="Pfam" id="PF03739">
    <property type="entry name" value="LptF_LptG"/>
    <property type="match status" value="1"/>
</dbReference>
<feature type="transmembrane region" description="Helical" evidence="9">
    <location>
        <begin position="94"/>
        <end position="116"/>
    </location>
</feature>
<keyword evidence="5 9" id="KW-0812">Transmembrane</keyword>
<proteinExistence type="inferred from homology"/>
<dbReference type="PANTHER" id="PTHR33529:SF2">
    <property type="entry name" value="LIPOPOLYSACCHARIDE EXPORT SYSTEM PERMEASE PROTEIN LPTG"/>
    <property type="match status" value="1"/>
</dbReference>
<keyword evidence="6 9" id="KW-1133">Transmembrane helix</keyword>
<dbReference type="InterPro" id="IPR030923">
    <property type="entry name" value="LptG"/>
</dbReference>
<dbReference type="AlphaFoldDB" id="A0AAU9BSZ9"/>
<accession>A0AAU9BSZ9</accession>
<evidence type="ECO:0000256" key="9">
    <source>
        <dbReference type="SAM" id="Phobius"/>
    </source>
</evidence>
<evidence type="ECO:0000313" key="10">
    <source>
        <dbReference type="EMBL" id="BCX81701.1"/>
    </source>
</evidence>
<keyword evidence="7 9" id="KW-0472">Membrane</keyword>
<feature type="transmembrane region" description="Helical" evidence="9">
    <location>
        <begin position="333"/>
        <end position="351"/>
    </location>
</feature>
<evidence type="ECO:0000256" key="3">
    <source>
        <dbReference type="ARBA" id="ARBA00007725"/>
    </source>
</evidence>
<feature type="transmembrane region" description="Helical" evidence="9">
    <location>
        <begin position="274"/>
        <end position="292"/>
    </location>
</feature>
<evidence type="ECO:0000256" key="4">
    <source>
        <dbReference type="ARBA" id="ARBA00022475"/>
    </source>
</evidence>
<reference evidence="11" key="1">
    <citation type="journal article" date="2024" name="Int. J. Syst. Evol. Microbiol.">
        <title>Methylomarinovum tepidoasis sp. nov., a moderately thermophilic methanotroph of the family Methylothermaceae isolated from a deep-sea hydrothermal field.</title>
        <authorList>
            <person name="Hirayama H."/>
            <person name="Takaki Y."/>
            <person name="Abe M."/>
            <person name="Miyazaki M."/>
            <person name="Uematsu K."/>
            <person name="Matsui Y."/>
            <person name="Takai K."/>
        </authorList>
    </citation>
    <scope>NUCLEOTIDE SEQUENCE [LARGE SCALE GENOMIC DNA]</scope>
    <source>
        <strain evidence="11">IT-9</strain>
    </source>
</reference>
<dbReference type="PANTHER" id="PTHR33529">
    <property type="entry name" value="SLR0882 PROTEIN-RELATED"/>
    <property type="match status" value="1"/>
</dbReference>
<evidence type="ECO:0000256" key="8">
    <source>
        <dbReference type="ARBA" id="ARBA00026081"/>
    </source>
</evidence>
<dbReference type="InterPro" id="IPR005495">
    <property type="entry name" value="LptG/LptF_permease"/>
</dbReference>
<dbReference type="GO" id="GO:0055085">
    <property type="term" value="P:transmembrane transport"/>
    <property type="evidence" value="ECO:0007669"/>
    <property type="project" value="InterPro"/>
</dbReference>
<evidence type="ECO:0000313" key="11">
    <source>
        <dbReference type="Proteomes" id="UP001321825"/>
    </source>
</evidence>
<comment type="function">
    <text evidence="1">Part of the ABC transporter complex LptBFG involved in the translocation of lipopolysaccharide (LPS) from the inner membrane to the outer membrane.</text>
</comment>
<feature type="transmembrane region" description="Helical" evidence="9">
    <location>
        <begin position="12"/>
        <end position="30"/>
    </location>
</feature>
<dbReference type="GO" id="GO:0015920">
    <property type="term" value="P:lipopolysaccharide transport"/>
    <property type="evidence" value="ECO:0007669"/>
    <property type="project" value="TreeGrafter"/>
</dbReference>
<evidence type="ECO:0000256" key="5">
    <source>
        <dbReference type="ARBA" id="ARBA00022692"/>
    </source>
</evidence>
<dbReference type="GO" id="GO:0043190">
    <property type="term" value="C:ATP-binding cassette (ABC) transporter complex"/>
    <property type="evidence" value="ECO:0007669"/>
    <property type="project" value="InterPro"/>
</dbReference>
<feature type="transmembrane region" description="Helical" evidence="9">
    <location>
        <begin position="304"/>
        <end position="327"/>
    </location>
</feature>
<evidence type="ECO:0000256" key="2">
    <source>
        <dbReference type="ARBA" id="ARBA00004651"/>
    </source>
</evidence>
<comment type="subcellular location">
    <subcellularLocation>
        <location evidence="2">Cell membrane</location>
        <topology evidence="2">Multi-pass membrane protein</topology>
    </subcellularLocation>
</comment>
<dbReference type="NCBIfam" id="TIGR04408">
    <property type="entry name" value="LptG_lptG"/>
    <property type="match status" value="1"/>
</dbReference>
<keyword evidence="11" id="KW-1185">Reference proteome</keyword>
<dbReference type="Proteomes" id="UP001321825">
    <property type="component" value="Chromosome"/>
</dbReference>
<evidence type="ECO:0000256" key="7">
    <source>
        <dbReference type="ARBA" id="ARBA00023136"/>
    </source>
</evidence>
<name>A0AAU9BSZ9_9GAMM</name>
<protein>
    <submittedName>
        <fullName evidence="10">Lipopolysaccharide export system permease protein</fullName>
    </submittedName>
</protein>
<dbReference type="RefSeq" id="WP_317706613.1">
    <property type="nucleotide sequence ID" value="NZ_AP024714.1"/>
</dbReference>